<proteinExistence type="predicted"/>
<keyword evidence="2" id="KW-0472">Membrane</keyword>
<keyword evidence="2" id="KW-1133">Transmembrane helix</keyword>
<evidence type="ECO:0000256" key="2">
    <source>
        <dbReference type="SAM" id="Phobius"/>
    </source>
</evidence>
<feature type="region of interest" description="Disordered" evidence="1">
    <location>
        <begin position="148"/>
        <end position="196"/>
    </location>
</feature>
<evidence type="ECO:0000313" key="4">
    <source>
        <dbReference type="WBParaSite" id="jg19904"/>
    </source>
</evidence>
<protein>
    <submittedName>
        <fullName evidence="4">Uncharacterized protein</fullName>
    </submittedName>
</protein>
<keyword evidence="2" id="KW-0812">Transmembrane</keyword>
<dbReference type="Proteomes" id="UP000887574">
    <property type="component" value="Unplaced"/>
</dbReference>
<dbReference type="WBParaSite" id="jg19904">
    <property type="protein sequence ID" value="jg19904"/>
    <property type="gene ID" value="jg19904"/>
</dbReference>
<feature type="transmembrane region" description="Helical" evidence="2">
    <location>
        <begin position="75"/>
        <end position="94"/>
    </location>
</feature>
<reference evidence="4" key="1">
    <citation type="submission" date="2022-11" db="UniProtKB">
        <authorList>
            <consortium name="WormBaseParasite"/>
        </authorList>
    </citation>
    <scope>IDENTIFICATION</scope>
</reference>
<accession>A0A915DJH2</accession>
<evidence type="ECO:0000256" key="1">
    <source>
        <dbReference type="SAM" id="MobiDB-lite"/>
    </source>
</evidence>
<organism evidence="3 4">
    <name type="scientific">Ditylenchus dipsaci</name>
    <dbReference type="NCBI Taxonomy" id="166011"/>
    <lineage>
        <taxon>Eukaryota</taxon>
        <taxon>Metazoa</taxon>
        <taxon>Ecdysozoa</taxon>
        <taxon>Nematoda</taxon>
        <taxon>Chromadorea</taxon>
        <taxon>Rhabditida</taxon>
        <taxon>Tylenchina</taxon>
        <taxon>Tylenchomorpha</taxon>
        <taxon>Sphaerularioidea</taxon>
        <taxon>Anguinidae</taxon>
        <taxon>Anguininae</taxon>
        <taxon>Ditylenchus</taxon>
    </lineage>
</organism>
<name>A0A915DJH2_9BILA</name>
<keyword evidence="3" id="KW-1185">Reference proteome</keyword>
<evidence type="ECO:0000313" key="3">
    <source>
        <dbReference type="Proteomes" id="UP000887574"/>
    </source>
</evidence>
<sequence length="216" mass="24615">MRQRDYFLQQTSAGEQIISNTIRAGMEYGVTAAHALKPDNVSKSFKNAVAQFRTLTWGQLIVELFKLLFRIGKGAAGMVYFVFLTLFRFAFYLMTPEEEEMSSDLNAPSVARPPLYPQQQYPLFRSRTTHDMDAFGIHIHSRVRKWDPSSTTEWPEQGKEGNGKIPNGNAPSAADKPEEDDFHLKPPQRPATPPRSQAFMRLNRSLLSHILHKLVH</sequence>
<dbReference type="AlphaFoldDB" id="A0A915DJH2"/>